<dbReference type="InterPro" id="IPR000595">
    <property type="entry name" value="cNMP-bd_dom"/>
</dbReference>
<keyword evidence="2" id="KW-0808">Transferase</keyword>
<dbReference type="SMART" id="SM00100">
    <property type="entry name" value="cNMP"/>
    <property type="match status" value="1"/>
</dbReference>
<keyword evidence="3" id="KW-1185">Reference proteome</keyword>
<dbReference type="AlphaFoldDB" id="A0A1N6EPT3"/>
<protein>
    <submittedName>
        <fullName evidence="2">cAMP-binding domain of CRP or a regulatory subunit of cAMP-dependent protein kinases</fullName>
    </submittedName>
</protein>
<accession>A0A1N6EPT3</accession>
<dbReference type="InterPro" id="IPR018490">
    <property type="entry name" value="cNMP-bd_dom_sf"/>
</dbReference>
<dbReference type="EMBL" id="FSRA01000001">
    <property type="protein sequence ID" value="SIN84990.1"/>
    <property type="molecule type" value="Genomic_DNA"/>
</dbReference>
<dbReference type="Pfam" id="PF00027">
    <property type="entry name" value="cNMP_binding"/>
    <property type="match status" value="1"/>
</dbReference>
<dbReference type="Gene3D" id="2.60.120.10">
    <property type="entry name" value="Jelly Rolls"/>
    <property type="match status" value="1"/>
</dbReference>
<reference evidence="2 3" key="1">
    <citation type="submission" date="2016-11" db="EMBL/GenBank/DDBJ databases">
        <authorList>
            <person name="Jaros S."/>
            <person name="Januszkiewicz K."/>
            <person name="Wedrychowicz H."/>
        </authorList>
    </citation>
    <scope>NUCLEOTIDE SEQUENCE [LARGE SCALE GENOMIC DNA]</scope>
    <source>
        <strain evidence="2 3">DSM 24787</strain>
    </source>
</reference>
<name>A0A1N6EPT3_9BACT</name>
<feature type="domain" description="Cyclic nucleotide-binding" evidence="1">
    <location>
        <begin position="9"/>
        <end position="52"/>
    </location>
</feature>
<gene>
    <name evidence="2" type="ORF">SAMN04488055_1750</name>
</gene>
<proteinExistence type="predicted"/>
<evidence type="ECO:0000313" key="3">
    <source>
        <dbReference type="Proteomes" id="UP000185003"/>
    </source>
</evidence>
<organism evidence="2 3">
    <name type="scientific">Chitinophaga niabensis</name>
    <dbReference type="NCBI Taxonomy" id="536979"/>
    <lineage>
        <taxon>Bacteria</taxon>
        <taxon>Pseudomonadati</taxon>
        <taxon>Bacteroidota</taxon>
        <taxon>Chitinophagia</taxon>
        <taxon>Chitinophagales</taxon>
        <taxon>Chitinophagaceae</taxon>
        <taxon>Chitinophaga</taxon>
    </lineage>
</organism>
<evidence type="ECO:0000259" key="1">
    <source>
        <dbReference type="PROSITE" id="PS50042"/>
    </source>
</evidence>
<dbReference type="SUPFAM" id="SSF51206">
    <property type="entry name" value="cAMP-binding domain-like"/>
    <property type="match status" value="1"/>
</dbReference>
<dbReference type="PROSITE" id="PS50042">
    <property type="entry name" value="CNMP_BINDING_3"/>
    <property type="match status" value="1"/>
</dbReference>
<dbReference type="CDD" id="cd00038">
    <property type="entry name" value="CAP_ED"/>
    <property type="match status" value="1"/>
</dbReference>
<evidence type="ECO:0000313" key="2">
    <source>
        <dbReference type="EMBL" id="SIN84990.1"/>
    </source>
</evidence>
<dbReference type="Proteomes" id="UP000185003">
    <property type="component" value="Unassembled WGS sequence"/>
</dbReference>
<dbReference type="STRING" id="536979.SAMN04488055_1750"/>
<dbReference type="InterPro" id="IPR014710">
    <property type="entry name" value="RmlC-like_jellyroll"/>
</dbReference>
<dbReference type="OrthoDB" id="792939at2"/>
<dbReference type="GO" id="GO:0016301">
    <property type="term" value="F:kinase activity"/>
    <property type="evidence" value="ECO:0007669"/>
    <property type="project" value="UniProtKB-KW"/>
</dbReference>
<sequence>MTQYEYFRLFHNISREDDDLLTAQLQTRSFKKNELIIVPGQTQKELYFVKNGIQMSYFAAEKKPEVIAFTYPPNICAIPESFSFQIPSKCYLSCLTDSELDYISFEDLQKLFDQSRQIERLFRKMTEAVLAGVINRHHELKALTMEERYKAFCQRSAHLLHLVSHKYIASYLGISPTNFSKLFNTVKI</sequence>
<keyword evidence="2" id="KW-0418">Kinase</keyword>
<dbReference type="RefSeq" id="WP_074238870.1">
    <property type="nucleotide sequence ID" value="NZ_FSRA01000001.1"/>
</dbReference>